<name>A0A0C9WJ02_9AGAR</name>
<protein>
    <submittedName>
        <fullName evidence="1">Uncharacterized protein</fullName>
    </submittedName>
</protein>
<dbReference type="EMBL" id="KN838821">
    <property type="protein sequence ID" value="KIJ93839.1"/>
    <property type="molecule type" value="Genomic_DNA"/>
</dbReference>
<evidence type="ECO:0000313" key="2">
    <source>
        <dbReference type="Proteomes" id="UP000054477"/>
    </source>
</evidence>
<dbReference type="AlphaFoldDB" id="A0A0C9WJ02"/>
<reference evidence="1 2" key="1">
    <citation type="submission" date="2014-04" db="EMBL/GenBank/DDBJ databases">
        <authorList>
            <consortium name="DOE Joint Genome Institute"/>
            <person name="Kuo A."/>
            <person name="Kohler A."/>
            <person name="Nagy L.G."/>
            <person name="Floudas D."/>
            <person name="Copeland A."/>
            <person name="Barry K.W."/>
            <person name="Cichocki N."/>
            <person name="Veneault-Fourrey C."/>
            <person name="LaButti K."/>
            <person name="Lindquist E.A."/>
            <person name="Lipzen A."/>
            <person name="Lundell T."/>
            <person name="Morin E."/>
            <person name="Murat C."/>
            <person name="Sun H."/>
            <person name="Tunlid A."/>
            <person name="Henrissat B."/>
            <person name="Grigoriev I.V."/>
            <person name="Hibbett D.S."/>
            <person name="Martin F."/>
            <person name="Nordberg H.P."/>
            <person name="Cantor M.N."/>
            <person name="Hua S.X."/>
        </authorList>
    </citation>
    <scope>NUCLEOTIDE SEQUENCE [LARGE SCALE GENOMIC DNA]</scope>
    <source>
        <strain evidence="1 2">LaAM-08-1</strain>
    </source>
</reference>
<accession>A0A0C9WJ02</accession>
<keyword evidence="2" id="KW-1185">Reference proteome</keyword>
<dbReference type="Proteomes" id="UP000054477">
    <property type="component" value="Unassembled WGS sequence"/>
</dbReference>
<gene>
    <name evidence="1" type="ORF">K443DRAFT_377248</name>
</gene>
<organism evidence="1 2">
    <name type="scientific">Laccaria amethystina LaAM-08-1</name>
    <dbReference type="NCBI Taxonomy" id="1095629"/>
    <lineage>
        <taxon>Eukaryota</taxon>
        <taxon>Fungi</taxon>
        <taxon>Dikarya</taxon>
        <taxon>Basidiomycota</taxon>
        <taxon>Agaricomycotina</taxon>
        <taxon>Agaricomycetes</taxon>
        <taxon>Agaricomycetidae</taxon>
        <taxon>Agaricales</taxon>
        <taxon>Agaricineae</taxon>
        <taxon>Hydnangiaceae</taxon>
        <taxon>Laccaria</taxon>
    </lineage>
</organism>
<proteinExistence type="predicted"/>
<evidence type="ECO:0000313" key="1">
    <source>
        <dbReference type="EMBL" id="KIJ93839.1"/>
    </source>
</evidence>
<dbReference type="HOGENOM" id="CLU_2427352_0_0_1"/>
<reference evidence="2" key="2">
    <citation type="submission" date="2015-01" db="EMBL/GenBank/DDBJ databases">
        <title>Evolutionary Origins and Diversification of the Mycorrhizal Mutualists.</title>
        <authorList>
            <consortium name="DOE Joint Genome Institute"/>
            <consortium name="Mycorrhizal Genomics Consortium"/>
            <person name="Kohler A."/>
            <person name="Kuo A."/>
            <person name="Nagy L.G."/>
            <person name="Floudas D."/>
            <person name="Copeland A."/>
            <person name="Barry K.W."/>
            <person name="Cichocki N."/>
            <person name="Veneault-Fourrey C."/>
            <person name="LaButti K."/>
            <person name="Lindquist E.A."/>
            <person name="Lipzen A."/>
            <person name="Lundell T."/>
            <person name="Morin E."/>
            <person name="Murat C."/>
            <person name="Riley R."/>
            <person name="Ohm R."/>
            <person name="Sun H."/>
            <person name="Tunlid A."/>
            <person name="Henrissat B."/>
            <person name="Grigoriev I.V."/>
            <person name="Hibbett D.S."/>
            <person name="Martin F."/>
        </authorList>
    </citation>
    <scope>NUCLEOTIDE SEQUENCE [LARGE SCALE GENOMIC DNA]</scope>
    <source>
        <strain evidence="2">LaAM-08-1</strain>
    </source>
</reference>
<sequence>MIETIRMTYLSQFPGYACRSIRVLQGFFSPHASPGDTTCTAFRQPFALVHRITSFSEDLFYLYCRFFGMRRAFAAEVANKSTTNTTCRVLY</sequence>